<organism evidence="2 3">
    <name type="scientific">Actinophytocola glycyrrhizae</name>
    <dbReference type="NCBI Taxonomy" id="2044873"/>
    <lineage>
        <taxon>Bacteria</taxon>
        <taxon>Bacillati</taxon>
        <taxon>Actinomycetota</taxon>
        <taxon>Actinomycetes</taxon>
        <taxon>Pseudonocardiales</taxon>
        <taxon>Pseudonocardiaceae</taxon>
    </lineage>
</organism>
<dbReference type="RefSeq" id="WP_378062145.1">
    <property type="nucleotide sequence ID" value="NZ_JBHSIS010000027.1"/>
</dbReference>
<evidence type="ECO:0000313" key="3">
    <source>
        <dbReference type="Proteomes" id="UP001595859"/>
    </source>
</evidence>
<sequence>MDGNADWLLTDAEVNAALGAEVRAAREAAGLTRPDLVDQLPFATTTQTLMNWETGKRAISYAKLVEIGRTLHRSAPDLLSGAVERIESIQSLVVELDLRRLREDANPRYEVLRTWAENKLSTKQSSGSVVRVHHSVIREWAVLLRVQLPDLVQHLENTASFAQVSGRASTPA</sequence>
<evidence type="ECO:0000313" key="2">
    <source>
        <dbReference type="EMBL" id="MFC4859215.1"/>
    </source>
</evidence>
<accession>A0ABV9SC17</accession>
<feature type="domain" description="HTH cro/C1-type" evidence="1">
    <location>
        <begin position="22"/>
        <end position="78"/>
    </location>
</feature>
<dbReference type="EMBL" id="JBHSIS010000027">
    <property type="protein sequence ID" value="MFC4859215.1"/>
    <property type="molecule type" value="Genomic_DNA"/>
</dbReference>
<dbReference type="InterPro" id="IPR001387">
    <property type="entry name" value="Cro/C1-type_HTH"/>
</dbReference>
<protein>
    <recommendedName>
        <fullName evidence="1">HTH cro/C1-type domain-containing protein</fullName>
    </recommendedName>
</protein>
<keyword evidence="3" id="KW-1185">Reference proteome</keyword>
<gene>
    <name evidence="2" type="ORF">ACFPCV_37445</name>
</gene>
<comment type="caution">
    <text evidence="2">The sequence shown here is derived from an EMBL/GenBank/DDBJ whole genome shotgun (WGS) entry which is preliminary data.</text>
</comment>
<dbReference type="Proteomes" id="UP001595859">
    <property type="component" value="Unassembled WGS sequence"/>
</dbReference>
<dbReference type="PROSITE" id="PS50943">
    <property type="entry name" value="HTH_CROC1"/>
    <property type="match status" value="1"/>
</dbReference>
<reference evidence="3" key="1">
    <citation type="journal article" date="2019" name="Int. J. Syst. Evol. Microbiol.">
        <title>The Global Catalogue of Microorganisms (GCM) 10K type strain sequencing project: providing services to taxonomists for standard genome sequencing and annotation.</title>
        <authorList>
            <consortium name="The Broad Institute Genomics Platform"/>
            <consortium name="The Broad Institute Genome Sequencing Center for Infectious Disease"/>
            <person name="Wu L."/>
            <person name="Ma J."/>
        </authorList>
    </citation>
    <scope>NUCLEOTIDE SEQUENCE [LARGE SCALE GENOMIC DNA]</scope>
    <source>
        <strain evidence="3">ZS-22-S1</strain>
    </source>
</reference>
<dbReference type="InterPro" id="IPR010982">
    <property type="entry name" value="Lambda_DNA-bd_dom_sf"/>
</dbReference>
<evidence type="ECO:0000259" key="1">
    <source>
        <dbReference type="PROSITE" id="PS50943"/>
    </source>
</evidence>
<dbReference type="Gene3D" id="1.10.260.40">
    <property type="entry name" value="lambda repressor-like DNA-binding domains"/>
    <property type="match status" value="1"/>
</dbReference>
<name>A0ABV9SC17_9PSEU</name>
<dbReference type="SUPFAM" id="SSF47413">
    <property type="entry name" value="lambda repressor-like DNA-binding domains"/>
    <property type="match status" value="1"/>
</dbReference>
<proteinExistence type="predicted"/>